<dbReference type="RefSeq" id="WP_274492943.1">
    <property type="nucleotide sequence ID" value="NZ_CP118166.1"/>
</dbReference>
<keyword evidence="1" id="KW-1133">Transmembrane helix</keyword>
<feature type="transmembrane region" description="Helical" evidence="1">
    <location>
        <begin position="165"/>
        <end position="183"/>
    </location>
</feature>
<keyword evidence="3" id="KW-1185">Reference proteome</keyword>
<dbReference type="KEGG" id="hfl:PUV54_14290"/>
<evidence type="ECO:0000313" key="2">
    <source>
        <dbReference type="EMBL" id="WDI31121.1"/>
    </source>
</evidence>
<protein>
    <submittedName>
        <fullName evidence="2">DUF4386 domain-containing protein</fullName>
    </submittedName>
</protein>
<feature type="transmembrane region" description="Helical" evidence="1">
    <location>
        <begin position="85"/>
        <end position="106"/>
    </location>
</feature>
<feature type="transmembrane region" description="Helical" evidence="1">
    <location>
        <begin position="49"/>
        <end position="73"/>
    </location>
</feature>
<keyword evidence="1" id="KW-0472">Membrane</keyword>
<organism evidence="2 3">
    <name type="scientific">Hyphococcus flavus</name>
    <dbReference type="NCBI Taxonomy" id="1866326"/>
    <lineage>
        <taxon>Bacteria</taxon>
        <taxon>Pseudomonadati</taxon>
        <taxon>Pseudomonadota</taxon>
        <taxon>Alphaproteobacteria</taxon>
        <taxon>Parvularculales</taxon>
        <taxon>Parvularculaceae</taxon>
        <taxon>Hyphococcus</taxon>
    </lineage>
</organism>
<accession>A0AAF0CED6</accession>
<dbReference type="EMBL" id="CP118166">
    <property type="protein sequence ID" value="WDI31121.1"/>
    <property type="molecule type" value="Genomic_DNA"/>
</dbReference>
<name>A0AAF0CED6_9PROT</name>
<feature type="transmembrane region" description="Helical" evidence="1">
    <location>
        <begin position="133"/>
        <end position="153"/>
    </location>
</feature>
<dbReference type="Proteomes" id="UP001214043">
    <property type="component" value="Chromosome"/>
</dbReference>
<proteinExistence type="predicted"/>
<feature type="transmembrane region" description="Helical" evidence="1">
    <location>
        <begin position="12"/>
        <end position="29"/>
    </location>
</feature>
<dbReference type="AlphaFoldDB" id="A0AAF0CED6"/>
<dbReference type="InterPro" id="IPR025495">
    <property type="entry name" value="DUF4386"/>
</dbReference>
<evidence type="ECO:0000313" key="3">
    <source>
        <dbReference type="Proteomes" id="UP001214043"/>
    </source>
</evidence>
<reference evidence="2" key="1">
    <citation type="submission" date="2023-02" db="EMBL/GenBank/DDBJ databases">
        <title>Genome sequence of Hyphococcus flavus.</title>
        <authorList>
            <person name="Rong J.-C."/>
            <person name="Zhao Q."/>
            <person name="Yi M."/>
            <person name="Wu J.-Y."/>
        </authorList>
    </citation>
    <scope>NUCLEOTIDE SEQUENCE</scope>
    <source>
        <strain evidence="2">MCCC 1K03223</strain>
    </source>
</reference>
<keyword evidence="1" id="KW-0812">Transmembrane</keyword>
<evidence type="ECO:0000256" key="1">
    <source>
        <dbReference type="SAM" id="Phobius"/>
    </source>
</evidence>
<gene>
    <name evidence="2" type="ORF">PUV54_14290</name>
</gene>
<dbReference type="Pfam" id="PF14329">
    <property type="entry name" value="DUF4386"/>
    <property type="match status" value="1"/>
</dbReference>
<sequence>MSARTKGRIAGLVYLGLVISGIFSLAYAPGQLIAPDDPATTLANMREQFSLFLAMIASGVIMAFFFLVLPFTLARFLSVYGKNAARLMILLVVMSIPVTLLALWQYGELAQAIADKVATVEDVDAARAGYRRWITVSTFFWGAWLAPYGWLVLKSGSIPRWFGAMLLIGSVGYLTELFGPMFIPHFDELPFVDYVTKPASIGEIGSCLWLVVFGARASNSGN</sequence>